<proteinExistence type="predicted"/>
<feature type="region of interest" description="Disordered" evidence="1">
    <location>
        <begin position="62"/>
        <end position="132"/>
    </location>
</feature>
<evidence type="ECO:0000313" key="3">
    <source>
        <dbReference type="Proteomes" id="UP000215453"/>
    </source>
</evidence>
<dbReference type="Proteomes" id="UP000215453">
    <property type="component" value="Chromosome 18"/>
</dbReference>
<evidence type="ECO:0000313" key="2">
    <source>
        <dbReference type="EMBL" id="SMY30401.1"/>
    </source>
</evidence>
<organism evidence="2 3">
    <name type="scientific">Zymoseptoria tritici ST99CH_1A5</name>
    <dbReference type="NCBI Taxonomy" id="1276529"/>
    <lineage>
        <taxon>Eukaryota</taxon>
        <taxon>Fungi</taxon>
        <taxon>Dikarya</taxon>
        <taxon>Ascomycota</taxon>
        <taxon>Pezizomycotina</taxon>
        <taxon>Dothideomycetes</taxon>
        <taxon>Dothideomycetidae</taxon>
        <taxon>Mycosphaerellales</taxon>
        <taxon>Mycosphaerellaceae</taxon>
        <taxon>Zymoseptoria</taxon>
    </lineage>
</organism>
<dbReference type="AlphaFoldDB" id="A0A1Y6M5L7"/>
<reference evidence="2 3" key="1">
    <citation type="submission" date="2016-10" db="EMBL/GenBank/DDBJ databases">
        <authorList>
            <person name="Varghese N."/>
        </authorList>
    </citation>
    <scope>NUCLEOTIDE SEQUENCE [LARGE SCALE GENOMIC DNA]</scope>
</reference>
<dbReference type="EMBL" id="LT882693">
    <property type="protein sequence ID" value="SMY30401.1"/>
    <property type="molecule type" value="Genomic_DNA"/>
</dbReference>
<protein>
    <submittedName>
        <fullName evidence="2">Uncharacterized protein</fullName>
    </submittedName>
</protein>
<evidence type="ECO:0000256" key="1">
    <source>
        <dbReference type="SAM" id="MobiDB-lite"/>
    </source>
</evidence>
<name>A0A1Y6M5L7_ZYMTR</name>
<gene>
    <name evidence="2" type="ORF">ZT1A5_G11854</name>
</gene>
<feature type="compositionally biased region" description="Basic and acidic residues" evidence="1">
    <location>
        <begin position="64"/>
        <end position="106"/>
    </location>
</feature>
<accession>A0A1Y6M5L7</accession>
<sequence length="132" mass="14712">MLQIGPDHQSSSSGTSFCGLLTNLPRRRQPDHLVGSHCIRTIRCCCVSFCCLERAIQAADGSLAEERKATEHDRGDAKQQRLAEERKATEHDRGDAKQQRLAESRDTMSIVVPPRTHPKRHSNHITNPSCAT</sequence>